<feature type="signal peptide" evidence="2">
    <location>
        <begin position="1"/>
        <end position="30"/>
    </location>
</feature>
<keyword evidence="4" id="KW-1185">Reference proteome</keyword>
<dbReference type="NCBIfam" id="NF037995">
    <property type="entry name" value="TRAP_S1"/>
    <property type="match status" value="1"/>
</dbReference>
<gene>
    <name evidence="3" type="ORF">G3A44_10865</name>
</gene>
<organism evidence="3 4">
    <name type="scientific">Ideonella livida</name>
    <dbReference type="NCBI Taxonomy" id="2707176"/>
    <lineage>
        <taxon>Bacteria</taxon>
        <taxon>Pseudomonadati</taxon>
        <taxon>Pseudomonadota</taxon>
        <taxon>Betaproteobacteria</taxon>
        <taxon>Burkholderiales</taxon>
        <taxon>Sphaerotilaceae</taxon>
        <taxon>Ideonella</taxon>
    </lineage>
</organism>
<protein>
    <submittedName>
        <fullName evidence="3">TRAP transporter substrate-binding protein</fullName>
    </submittedName>
</protein>
<dbReference type="EMBL" id="JAAGOH010000011">
    <property type="protein sequence ID" value="NDY91687.1"/>
    <property type="molecule type" value="Genomic_DNA"/>
</dbReference>
<dbReference type="PANTHER" id="PTHR33376:SF15">
    <property type="entry name" value="BLL6794 PROTEIN"/>
    <property type="match status" value="1"/>
</dbReference>
<dbReference type="RefSeq" id="WP_163457543.1">
    <property type="nucleotide sequence ID" value="NZ_JAAGOH010000011.1"/>
</dbReference>
<evidence type="ECO:0000256" key="2">
    <source>
        <dbReference type="SAM" id="SignalP"/>
    </source>
</evidence>
<dbReference type="AlphaFoldDB" id="A0A7C9TLM9"/>
<feature type="chain" id="PRO_5028950868" evidence="2">
    <location>
        <begin position="31"/>
        <end position="352"/>
    </location>
</feature>
<accession>A0A7C9TLM9</accession>
<evidence type="ECO:0000313" key="3">
    <source>
        <dbReference type="EMBL" id="NDY91687.1"/>
    </source>
</evidence>
<reference evidence="3 4" key="1">
    <citation type="submission" date="2020-02" db="EMBL/GenBank/DDBJ databases">
        <title>Ideonella bacterium strain TBM-1.</title>
        <authorList>
            <person name="Chen W.-M."/>
        </authorList>
    </citation>
    <scope>NUCLEOTIDE SEQUENCE [LARGE SCALE GENOMIC DNA]</scope>
    <source>
        <strain evidence="3 4">TBM-1</strain>
    </source>
</reference>
<name>A0A7C9TLM9_9BURK</name>
<dbReference type="Pfam" id="PF03480">
    <property type="entry name" value="DctP"/>
    <property type="match status" value="1"/>
</dbReference>
<dbReference type="PANTHER" id="PTHR33376">
    <property type="match status" value="1"/>
</dbReference>
<dbReference type="CDD" id="cd13665">
    <property type="entry name" value="PBP2_TRAP_Dctp3_4"/>
    <property type="match status" value="1"/>
</dbReference>
<sequence length="352" mass="38364">MHKNTSRRAGWRLQAAALAAALATSTGALAQEVTLKFHHIWNTQAMASVQVIQPWCEKIAKDSGGKLKCQVLPAMSGGGTPPQLVDRVKDGVDDLIITLPGYTAGRFPAMEVFELPFMTNSAEAGARAAWDYLQKYALKEFPGTKVLATWVHDEGYIHTRDKPVKTLADFKGLKMRAPTRQTNKLLALLGASPVGMPLPAIPDAISKGTIDGFVLPWEPLPSLKLQEMVKYHAETDPSRPALYSAVFVFAMNQAKYDSLPPELKKVIDANSGADYSRQVGKVWDGSQGAARKAAQDRGNTFHLVPAAELDHWVKASAPLYDSWVGEVTGRGMPGAQMLQDARDLLAKYRTAK</sequence>
<dbReference type="InterPro" id="IPR038404">
    <property type="entry name" value="TRAP_DctP_sf"/>
</dbReference>
<evidence type="ECO:0000256" key="1">
    <source>
        <dbReference type="ARBA" id="ARBA00022729"/>
    </source>
</evidence>
<dbReference type="InterPro" id="IPR018389">
    <property type="entry name" value="DctP_fam"/>
</dbReference>
<dbReference type="Gene3D" id="3.40.190.170">
    <property type="entry name" value="Bacterial extracellular solute-binding protein, family 7"/>
    <property type="match status" value="1"/>
</dbReference>
<dbReference type="GO" id="GO:0055085">
    <property type="term" value="P:transmembrane transport"/>
    <property type="evidence" value="ECO:0007669"/>
    <property type="project" value="InterPro"/>
</dbReference>
<dbReference type="Proteomes" id="UP000484255">
    <property type="component" value="Unassembled WGS sequence"/>
</dbReference>
<keyword evidence="1 2" id="KW-0732">Signal</keyword>
<proteinExistence type="predicted"/>
<evidence type="ECO:0000313" key="4">
    <source>
        <dbReference type="Proteomes" id="UP000484255"/>
    </source>
</evidence>
<dbReference type="SUPFAM" id="SSF53850">
    <property type="entry name" value="Periplasmic binding protein-like II"/>
    <property type="match status" value="1"/>
</dbReference>
<comment type="caution">
    <text evidence="3">The sequence shown here is derived from an EMBL/GenBank/DDBJ whole genome shotgun (WGS) entry which is preliminary data.</text>
</comment>